<evidence type="ECO:0000256" key="1">
    <source>
        <dbReference type="SAM" id="MobiDB-lite"/>
    </source>
</evidence>
<comment type="caution">
    <text evidence="2">The sequence shown here is derived from an EMBL/GenBank/DDBJ whole genome shotgun (WGS) entry which is preliminary data.</text>
</comment>
<protein>
    <submittedName>
        <fullName evidence="2">Uncharacterized protein</fullName>
    </submittedName>
</protein>
<feature type="compositionally biased region" description="Acidic residues" evidence="1">
    <location>
        <begin position="467"/>
        <end position="476"/>
    </location>
</feature>
<gene>
    <name evidence="2" type="ORF">ACRE_046870</name>
</gene>
<dbReference type="AlphaFoldDB" id="A0A086T588"/>
<dbReference type="Proteomes" id="UP000029964">
    <property type="component" value="Unassembled WGS sequence"/>
</dbReference>
<dbReference type="EMBL" id="JPKY01000047">
    <property type="protein sequence ID" value="KFH44520.1"/>
    <property type="molecule type" value="Genomic_DNA"/>
</dbReference>
<dbReference type="HOGENOM" id="CLU_036914_0_0_1"/>
<sequence length="522" mass="57168">MAETPEAVRKLQNGLEPYIKPREQANYIRRILALHLASHSQDGPLSQPLALAAQRHDNVASATDAKGLHREYLDALRANTAARRQFEDVVQARPGRPELFTTDSSASNPLDERLAILKLQQKRQKLSAVRKYLDQLVDQPAAAPCFLDAEQIFKGAPPPPSVPKEVVNSLVAEKSAAAPDLRSQANQLEKVVLRTKLLLRQEEKLLGEAKARSRNRPDVVSNGAKLEALNATRTELISWIESELGNASAEEPNDETEARTVSEGNPEADQSTIEAGLLEIKQKYARYLESRRNLLSLVSARPRPCAVPDLKPNMPQTTPAVAPPPTNHLLIPYIERLLSLSRNQKALITQKSHLKSTLNKQAEHAYEGLGHLAEESQLLPAYPMKESLRRRSGLMEALTSKKSDVPDISSRIKPWVFASDSAKIANLESVAETLEGGQVALEGSIKALQELEALLGVGESETAKNAEEDEPGEDDVWLATGGAKDKGPRKHTDKPKAPERKPGDIWSSLHGNLGLIGQEDAA</sequence>
<feature type="region of interest" description="Disordered" evidence="1">
    <location>
        <begin position="244"/>
        <end position="270"/>
    </location>
</feature>
<reference evidence="3" key="1">
    <citation type="journal article" date="2014" name="Genome Announc.">
        <title>Genome sequence and annotation of Acremonium chrysogenum, producer of the beta-lactam antibiotic cephalosporin C.</title>
        <authorList>
            <person name="Terfehr D."/>
            <person name="Dahlmann T.A."/>
            <person name="Specht T."/>
            <person name="Zadra I."/>
            <person name="Kuernsteiner H."/>
            <person name="Kueck U."/>
        </authorList>
    </citation>
    <scope>NUCLEOTIDE SEQUENCE [LARGE SCALE GENOMIC DNA]</scope>
    <source>
        <strain evidence="3">ATCC 11550 / CBS 779.69 / DSM 880 / IAM 14645 / JCM 23072 / IMI 49137</strain>
    </source>
</reference>
<proteinExistence type="predicted"/>
<accession>A0A086T588</accession>
<evidence type="ECO:0000313" key="2">
    <source>
        <dbReference type="EMBL" id="KFH44520.1"/>
    </source>
</evidence>
<dbReference type="OrthoDB" id="5402392at2759"/>
<feature type="region of interest" description="Disordered" evidence="1">
    <location>
        <begin position="460"/>
        <end position="522"/>
    </location>
</feature>
<keyword evidence="3" id="KW-1185">Reference proteome</keyword>
<evidence type="ECO:0000313" key="3">
    <source>
        <dbReference type="Proteomes" id="UP000029964"/>
    </source>
</evidence>
<feature type="compositionally biased region" description="Basic and acidic residues" evidence="1">
    <location>
        <begin position="494"/>
        <end position="503"/>
    </location>
</feature>
<organism evidence="2 3">
    <name type="scientific">Hapsidospora chrysogenum (strain ATCC 11550 / CBS 779.69 / DSM 880 / IAM 14645 / JCM 23072 / IMI 49137)</name>
    <name type="common">Acremonium chrysogenum</name>
    <dbReference type="NCBI Taxonomy" id="857340"/>
    <lineage>
        <taxon>Eukaryota</taxon>
        <taxon>Fungi</taxon>
        <taxon>Dikarya</taxon>
        <taxon>Ascomycota</taxon>
        <taxon>Pezizomycotina</taxon>
        <taxon>Sordariomycetes</taxon>
        <taxon>Hypocreomycetidae</taxon>
        <taxon>Hypocreales</taxon>
        <taxon>Bionectriaceae</taxon>
        <taxon>Hapsidospora</taxon>
    </lineage>
</organism>
<name>A0A086T588_HAPC1</name>